<evidence type="ECO:0000256" key="5">
    <source>
        <dbReference type="ARBA" id="ARBA00022833"/>
    </source>
</evidence>
<dbReference type="FunFam" id="3.30.160.60:FF:000759">
    <property type="entry name" value="zinc finger protein 16"/>
    <property type="match status" value="1"/>
</dbReference>
<dbReference type="PROSITE" id="PS50157">
    <property type="entry name" value="ZINC_FINGER_C2H2_2"/>
    <property type="match status" value="15"/>
</dbReference>
<reference evidence="8" key="1">
    <citation type="submission" date="2020-11" db="EMBL/GenBank/DDBJ databases">
        <authorList>
            <person name="Tran Van P."/>
        </authorList>
    </citation>
    <scope>NUCLEOTIDE SEQUENCE</scope>
</reference>
<dbReference type="Gene3D" id="3.30.160.60">
    <property type="entry name" value="Classic Zinc Finger"/>
    <property type="match status" value="10"/>
</dbReference>
<dbReference type="SMART" id="SM00355">
    <property type="entry name" value="ZnF_C2H2"/>
    <property type="match status" value="19"/>
</dbReference>
<dbReference type="InterPro" id="IPR036236">
    <property type="entry name" value="Znf_C2H2_sf"/>
</dbReference>
<gene>
    <name evidence="8" type="ORF">CTOB1V02_LOCUS3019</name>
</gene>
<keyword evidence="3" id="KW-0677">Repeat</keyword>
<keyword evidence="2" id="KW-0479">Metal-binding</keyword>
<feature type="region of interest" description="Disordered" evidence="7">
    <location>
        <begin position="230"/>
        <end position="262"/>
    </location>
</feature>
<dbReference type="AlphaFoldDB" id="A0A7R8W587"/>
<feature type="region of interest" description="Disordered" evidence="7">
    <location>
        <begin position="1"/>
        <end position="21"/>
    </location>
</feature>
<dbReference type="EMBL" id="OB660494">
    <property type="protein sequence ID" value="CAD7225071.1"/>
    <property type="molecule type" value="Genomic_DNA"/>
</dbReference>
<evidence type="ECO:0000256" key="4">
    <source>
        <dbReference type="ARBA" id="ARBA00022771"/>
    </source>
</evidence>
<dbReference type="SUPFAM" id="SSF57667">
    <property type="entry name" value="beta-beta-alpha zinc fingers"/>
    <property type="match status" value="8"/>
</dbReference>
<dbReference type="OrthoDB" id="6077919at2759"/>
<evidence type="ECO:0000256" key="2">
    <source>
        <dbReference type="ARBA" id="ARBA00022723"/>
    </source>
</evidence>
<dbReference type="GO" id="GO:0005634">
    <property type="term" value="C:nucleus"/>
    <property type="evidence" value="ECO:0007669"/>
    <property type="project" value="UniProtKB-SubCell"/>
</dbReference>
<proteinExistence type="predicted"/>
<dbReference type="PROSITE" id="PS00028">
    <property type="entry name" value="ZINC_FINGER_C2H2_1"/>
    <property type="match status" value="17"/>
</dbReference>
<dbReference type="Pfam" id="PF13894">
    <property type="entry name" value="zf-C2H2_4"/>
    <property type="match status" value="1"/>
</dbReference>
<keyword evidence="4" id="KW-0863">Zinc-finger</keyword>
<dbReference type="InterPro" id="IPR013087">
    <property type="entry name" value="Znf_C2H2_type"/>
</dbReference>
<feature type="compositionally biased region" description="Basic and acidic residues" evidence="7">
    <location>
        <begin position="240"/>
        <end position="255"/>
    </location>
</feature>
<evidence type="ECO:0000256" key="1">
    <source>
        <dbReference type="ARBA" id="ARBA00004123"/>
    </source>
</evidence>
<sequence>MRSATTSSGVAGVEESPSATTALESLQQEEVTTQFFMEPMVTDLVFDDASILILSEAEPVMSDQTSVFLFSPSKATISSSAVDRTVRTKPGAMQSQRRILKTAKREHFSCSQCMAAFLYESNLRIHRVTAHEDCSRKCPECGKVFSRLAGLRSHIQVHAIEEVVSCELCSEQFSSYSLLRAHSIKDHARDVVLKVRTGNGTYLQCAACDERFEGACQYLQHREKHLQAGPANCLTASKKPAKERSEKQPQSEPKKKEKPRKVHSGQYPYCCQLCPSDFKSESTYKKHLLKFHTEAVLKKEETVKSEEIDHKTSPEERHTRAVEILKSITSEQAGSEESITKLIDSTPSEGCAGVTSSKMDSYTLTDYLPDGSKEEYRVLVTTSEDKKVFLCRLCGKRFTKSFDMVRHCRSHRNVRPFTCGQCGKRFAFKRSMVIHIRSIHERKKPYVCEECCKSFYSLFNLKVHMKGHVGLERSWVCVCKQKFRSLKQMRVHVFECHATDREGEQTEDTSASTQAAKISADEDGSGLADPLIKLEDGSLVELIPRRARFGSEIMDPDERKQRRFSCDLCPAAYKKLDHLLVHKRRHEGVRPFPCETCGKSFTVRSSLIAHQRIHEKAAGVRFRCGQCSSTFLRRSDLLRHQVTHSDKKQFVCPYCRKTYKTSYSCRVHIRHVHSKRTQPILKINVEKPQEQFSAASSQLAQESAAIIVENESDVVGNERDTVIQEELPQPQTDVLLLQETGAFHVTALPCASCNLLFLSQDELNAHVETAHPKATEGSSQVYVLKLEDGEEEAEEVVESSEADGLWEECESKDVPESSVQTKYKKKIHQCTHCGKICSRPSDLIRHTRTHTREKPFECHNCSSSFTLEQNLKAHIRAKHDPKRPRQVQCDECKAFFANNSSLQIHMRIHRGVKPFRCEICFKSFRTSGHLLGHVKTHQRTKKKVTRVHVVTGTTEDTSSSDPIYVVVDDSFGSELPPATKPPPPVIKTEKVCRTCKRMFPSSVALELHMKQLNSLEGLPRREPVKVDSGGSGLRQLSGPTASGYGVARLFQAGVGVFSH</sequence>
<dbReference type="FunFam" id="3.30.160.60:FF:000100">
    <property type="entry name" value="Zinc finger 45-like"/>
    <property type="match status" value="3"/>
</dbReference>
<dbReference type="FunFam" id="3.30.160.60:FF:000624">
    <property type="entry name" value="zinc finger protein 697"/>
    <property type="match status" value="1"/>
</dbReference>
<protein>
    <submittedName>
        <fullName evidence="8">Uncharacterized protein</fullName>
    </submittedName>
</protein>
<dbReference type="Pfam" id="PF12874">
    <property type="entry name" value="zf-met"/>
    <property type="match status" value="1"/>
</dbReference>
<dbReference type="PANTHER" id="PTHR24376">
    <property type="entry name" value="ZINC FINGER PROTEIN"/>
    <property type="match status" value="1"/>
</dbReference>
<dbReference type="GO" id="GO:0001228">
    <property type="term" value="F:DNA-binding transcription activator activity, RNA polymerase II-specific"/>
    <property type="evidence" value="ECO:0007669"/>
    <property type="project" value="TreeGrafter"/>
</dbReference>
<comment type="subcellular location">
    <subcellularLocation>
        <location evidence="1">Nucleus</location>
    </subcellularLocation>
</comment>
<dbReference type="Pfam" id="PF00096">
    <property type="entry name" value="zf-C2H2"/>
    <property type="match status" value="5"/>
</dbReference>
<feature type="region of interest" description="Disordered" evidence="7">
    <location>
        <begin position="504"/>
        <end position="525"/>
    </location>
</feature>
<organism evidence="8">
    <name type="scientific">Cyprideis torosa</name>
    <dbReference type="NCBI Taxonomy" id="163714"/>
    <lineage>
        <taxon>Eukaryota</taxon>
        <taxon>Metazoa</taxon>
        <taxon>Ecdysozoa</taxon>
        <taxon>Arthropoda</taxon>
        <taxon>Crustacea</taxon>
        <taxon>Oligostraca</taxon>
        <taxon>Ostracoda</taxon>
        <taxon>Podocopa</taxon>
        <taxon>Podocopida</taxon>
        <taxon>Cytherocopina</taxon>
        <taxon>Cytheroidea</taxon>
        <taxon>Cytherideidae</taxon>
        <taxon>Cyprideis</taxon>
    </lineage>
</organism>
<dbReference type="PANTHER" id="PTHR24376:SF235">
    <property type="entry name" value="C2H2-TYPE DOMAIN-CONTAINING PROTEIN"/>
    <property type="match status" value="1"/>
</dbReference>
<evidence type="ECO:0000256" key="6">
    <source>
        <dbReference type="ARBA" id="ARBA00023242"/>
    </source>
</evidence>
<dbReference type="GO" id="GO:0048598">
    <property type="term" value="P:embryonic morphogenesis"/>
    <property type="evidence" value="ECO:0007669"/>
    <property type="project" value="UniProtKB-ARBA"/>
</dbReference>
<keyword evidence="6" id="KW-0539">Nucleus</keyword>
<name>A0A7R8W587_9CRUS</name>
<dbReference type="GO" id="GO:0008270">
    <property type="term" value="F:zinc ion binding"/>
    <property type="evidence" value="ECO:0007669"/>
    <property type="project" value="UniProtKB-KW"/>
</dbReference>
<dbReference type="GO" id="GO:0000978">
    <property type="term" value="F:RNA polymerase II cis-regulatory region sequence-specific DNA binding"/>
    <property type="evidence" value="ECO:0007669"/>
    <property type="project" value="TreeGrafter"/>
</dbReference>
<accession>A0A7R8W587</accession>
<evidence type="ECO:0000256" key="7">
    <source>
        <dbReference type="SAM" id="MobiDB-lite"/>
    </source>
</evidence>
<evidence type="ECO:0000313" key="8">
    <source>
        <dbReference type="EMBL" id="CAD7225071.1"/>
    </source>
</evidence>
<keyword evidence="5" id="KW-0862">Zinc</keyword>
<evidence type="ECO:0000256" key="3">
    <source>
        <dbReference type="ARBA" id="ARBA00022737"/>
    </source>
</evidence>